<evidence type="ECO:0000313" key="6">
    <source>
        <dbReference type="EnsemblMetazoa" id="AAEL003511-PA"/>
    </source>
</evidence>
<evidence type="ECO:0000256" key="4">
    <source>
        <dbReference type="ARBA" id="ARBA00022729"/>
    </source>
</evidence>
<dbReference type="GO" id="GO:0005615">
    <property type="term" value="C:extracellular space"/>
    <property type="evidence" value="ECO:0007669"/>
    <property type="project" value="TreeGrafter"/>
</dbReference>
<evidence type="ECO:0000313" key="7">
    <source>
        <dbReference type="Proteomes" id="UP000008820"/>
    </source>
</evidence>
<accession>A0A1S4F4X2</accession>
<dbReference type="PANTHER" id="PTHR11857">
    <property type="entry name" value="ODORANT BINDING PROTEIN-RELATED"/>
    <property type="match status" value="1"/>
</dbReference>
<dbReference type="VEuPathDB" id="VectorBase:AAEL003511"/>
<keyword evidence="3" id="KW-0964">Secreted</keyword>
<keyword evidence="7" id="KW-1185">Reference proteome</keyword>
<dbReference type="Proteomes" id="UP000008820">
    <property type="component" value="Chromosome 3"/>
</dbReference>
<dbReference type="PANTHER" id="PTHR11857:SF46">
    <property type="entry name" value="GENERAL ODORANT-BINDING PROTEIN 99A-RELATED"/>
    <property type="match status" value="1"/>
</dbReference>
<dbReference type="CDD" id="cd23992">
    <property type="entry name" value="PBP_GOBP"/>
    <property type="match status" value="1"/>
</dbReference>
<proteinExistence type="inferred from homology"/>
<dbReference type="InterPro" id="IPR036728">
    <property type="entry name" value="PBP_GOBP_sf"/>
</dbReference>
<dbReference type="AlphaFoldDB" id="A0A1S4F4X2"/>
<reference evidence="6" key="2">
    <citation type="submission" date="2020-05" db="UniProtKB">
        <authorList>
            <consortium name="EnsemblMetazoa"/>
        </authorList>
    </citation>
    <scope>IDENTIFICATION</scope>
    <source>
        <strain evidence="6">LVP_AGWG</strain>
    </source>
</reference>
<reference evidence="6 7" key="1">
    <citation type="submission" date="2017-06" db="EMBL/GenBank/DDBJ databases">
        <title>Aedes aegypti genome working group (AGWG) sequencing and assembly.</title>
        <authorList>
            <consortium name="Aedes aegypti Genome Working Group (AGWG)"/>
            <person name="Matthews B.J."/>
        </authorList>
    </citation>
    <scope>NUCLEOTIDE SEQUENCE [LARGE SCALE GENOMIC DNA]</scope>
    <source>
        <strain evidence="6 7">LVP_AGWG</strain>
    </source>
</reference>
<dbReference type="GO" id="GO:0005549">
    <property type="term" value="F:odorant binding"/>
    <property type="evidence" value="ECO:0007669"/>
    <property type="project" value="InterPro"/>
</dbReference>
<dbReference type="OrthoDB" id="7762430at2759"/>
<dbReference type="SUPFAM" id="SSF47565">
    <property type="entry name" value="Insect pheromone/odorant-binding proteins"/>
    <property type="match status" value="2"/>
</dbReference>
<evidence type="ECO:0000256" key="2">
    <source>
        <dbReference type="ARBA" id="ARBA00008098"/>
    </source>
</evidence>
<sequence length="278" mass="31034">MCLGRQLLSSRCTMMSSGAFILSVVLSVSISVLQTSSLQHSATLKSFNEILSECSRYLPSNDEPCYDRCLGLVGRFWNDTIARPSVSVGRFYRPDPCDQNYVNRTQQCICDSVLPLPRKDVCLRASRGLQCYRNQYGRLIADEPLFVSVTKLQSSQIFQDCAQMLQIPRAKLEEIVQQGYSKSPEGSCLVRCYLVRAGLYSDSQGPDIARFAVQCEGYEDAYEASVARCYQKLKSEQLDKCTLAARTYDECIQANEYSNSNLEILGVLLGIITGLIPA</sequence>
<organism evidence="6 7">
    <name type="scientific">Aedes aegypti</name>
    <name type="common">Yellowfever mosquito</name>
    <name type="synonym">Culex aegypti</name>
    <dbReference type="NCBI Taxonomy" id="7159"/>
    <lineage>
        <taxon>Eukaryota</taxon>
        <taxon>Metazoa</taxon>
        <taxon>Ecdysozoa</taxon>
        <taxon>Arthropoda</taxon>
        <taxon>Hexapoda</taxon>
        <taxon>Insecta</taxon>
        <taxon>Pterygota</taxon>
        <taxon>Neoptera</taxon>
        <taxon>Endopterygota</taxon>
        <taxon>Diptera</taxon>
        <taxon>Nematocera</taxon>
        <taxon>Culicoidea</taxon>
        <taxon>Culicidae</taxon>
        <taxon>Culicinae</taxon>
        <taxon>Aedini</taxon>
        <taxon>Aedes</taxon>
        <taxon>Stegomyia</taxon>
    </lineage>
</organism>
<evidence type="ECO:0000256" key="1">
    <source>
        <dbReference type="ARBA" id="ARBA00004613"/>
    </source>
</evidence>
<evidence type="ECO:0000256" key="3">
    <source>
        <dbReference type="ARBA" id="ARBA00022525"/>
    </source>
</evidence>
<dbReference type="GO" id="GO:0007608">
    <property type="term" value="P:sensory perception of smell"/>
    <property type="evidence" value="ECO:0007669"/>
    <property type="project" value="TreeGrafter"/>
</dbReference>
<comment type="similarity">
    <text evidence="2">Belongs to the PBP/GOBP family.</text>
</comment>
<dbReference type="InterPro" id="IPR006170">
    <property type="entry name" value="PBP/GOBP"/>
</dbReference>
<protein>
    <submittedName>
        <fullName evidence="6">Uncharacterized protein</fullName>
    </submittedName>
</protein>
<dbReference type="Gene3D" id="1.10.238.20">
    <property type="entry name" value="Pheromone/general odorant binding protein domain"/>
    <property type="match status" value="2"/>
</dbReference>
<keyword evidence="4" id="KW-0732">Signal</keyword>
<name>A0A1S4F4X2_AEDAE</name>
<dbReference type="InParanoid" id="A0A1S4F4X2"/>
<gene>
    <name evidence="6" type="primary">5578352</name>
</gene>
<evidence type="ECO:0000256" key="5">
    <source>
        <dbReference type="ARBA" id="ARBA00023157"/>
    </source>
</evidence>
<keyword evidence="5" id="KW-1015">Disulfide bond</keyword>
<comment type="subcellular location">
    <subcellularLocation>
        <location evidence="1">Secreted</location>
    </subcellularLocation>
</comment>
<dbReference type="EnsemblMetazoa" id="AAEL003511-RA">
    <property type="protein sequence ID" value="AAEL003511-PA"/>
    <property type="gene ID" value="AAEL003511"/>
</dbReference>
<dbReference type="Pfam" id="PF01395">
    <property type="entry name" value="PBP_GOBP"/>
    <property type="match status" value="1"/>
</dbReference>